<dbReference type="Pfam" id="PF18596">
    <property type="entry name" value="Sld7_C"/>
    <property type="match status" value="1"/>
</dbReference>
<feature type="region of interest" description="Disordered" evidence="1">
    <location>
        <begin position="235"/>
        <end position="262"/>
    </location>
</feature>
<reference evidence="3 4" key="1">
    <citation type="journal article" date="2015" name="Environ. Microbiol.">
        <title>Metagenome sequence of Elaphomyces granulatus from sporocarp tissue reveals Ascomycota ectomycorrhizal fingerprints of genome expansion and a Proteobacteria-rich microbiome.</title>
        <authorList>
            <person name="Quandt C.A."/>
            <person name="Kohler A."/>
            <person name="Hesse C.N."/>
            <person name="Sharpton T.J."/>
            <person name="Martin F."/>
            <person name="Spatafora J.W."/>
        </authorList>
    </citation>
    <scope>NUCLEOTIDE SEQUENCE [LARGE SCALE GENOMIC DNA]</scope>
    <source>
        <strain evidence="3 4">OSC145934</strain>
    </source>
</reference>
<keyword evidence="4" id="KW-1185">Reference proteome</keyword>
<evidence type="ECO:0000313" key="4">
    <source>
        <dbReference type="Proteomes" id="UP000243515"/>
    </source>
</evidence>
<evidence type="ECO:0000256" key="1">
    <source>
        <dbReference type="SAM" id="MobiDB-lite"/>
    </source>
</evidence>
<comment type="caution">
    <text evidence="3">The sequence shown here is derived from an EMBL/GenBank/DDBJ whole genome shotgun (WGS) entry which is preliminary data.</text>
</comment>
<dbReference type="EMBL" id="NPHW01002459">
    <property type="protein sequence ID" value="OXV11450.1"/>
    <property type="molecule type" value="Genomic_DNA"/>
</dbReference>
<name>A0A232M4U4_9EURO</name>
<feature type="region of interest" description="Disordered" evidence="1">
    <location>
        <begin position="393"/>
        <end position="415"/>
    </location>
</feature>
<feature type="region of interest" description="Disordered" evidence="1">
    <location>
        <begin position="277"/>
        <end position="341"/>
    </location>
</feature>
<gene>
    <name evidence="3" type="ORF">Egran_00788</name>
</gene>
<dbReference type="AlphaFoldDB" id="A0A232M4U4"/>
<sequence>MEVWSGNIGIDRGPGLEGVRLINPSTENQCPIPKDAQLSVHSLVNPALIPLYARVGPSFELHSTDIETSRWLKSRLLSNIWLEEDELEKCQLLQCPVGLLVSIESKQPGCNTSDLLVYGTLSSSLAQRRSLSPPISSSPNDREDDAHPVAKRELKIYALPLSASLITKSRGLPSPPLSPASNSVDHSAEFAELISGFRSPSPKRKRLSSLFETAAQHHRRVRQRGGEAVSQLMANTNSQTLPQLTHLKAKKDSDEPSPNVLERECWRRSRSVSISGGLRLGKRSDGRIESSRPTTAKSQLRDSISRTSTPNPYSELQRQYSTQPPSLFATDGDGQLNPKQKDAQRIISDNRALITRTILTCMRLYGFHRSATRSSSTSKGITSAADLDGINDDNIAGPLAGETGPSTSVPSGSDEDEFKAMYHATYKAATFALRKYLKEEDETVENIPPVLTKERVMNLIDELLRLFCEDS</sequence>
<accession>A0A232M4U4</accession>
<feature type="compositionally biased region" description="Polar residues" evidence="1">
    <location>
        <begin position="305"/>
        <end position="325"/>
    </location>
</feature>
<feature type="domain" description="Sld7 C-terminal" evidence="2">
    <location>
        <begin position="349"/>
        <end position="468"/>
    </location>
</feature>
<dbReference type="OrthoDB" id="4205424at2759"/>
<evidence type="ECO:0000313" key="3">
    <source>
        <dbReference type="EMBL" id="OXV11450.1"/>
    </source>
</evidence>
<proteinExistence type="predicted"/>
<organism evidence="3 4">
    <name type="scientific">Elaphomyces granulatus</name>
    <dbReference type="NCBI Taxonomy" id="519963"/>
    <lineage>
        <taxon>Eukaryota</taxon>
        <taxon>Fungi</taxon>
        <taxon>Dikarya</taxon>
        <taxon>Ascomycota</taxon>
        <taxon>Pezizomycotina</taxon>
        <taxon>Eurotiomycetes</taxon>
        <taxon>Eurotiomycetidae</taxon>
        <taxon>Eurotiales</taxon>
        <taxon>Elaphomycetaceae</taxon>
        <taxon>Elaphomyces</taxon>
    </lineage>
</organism>
<protein>
    <recommendedName>
        <fullName evidence="2">Sld7 C-terminal domain-containing protein</fullName>
    </recommendedName>
</protein>
<dbReference type="InterPro" id="IPR041260">
    <property type="entry name" value="Sld7_C"/>
</dbReference>
<dbReference type="Proteomes" id="UP000243515">
    <property type="component" value="Unassembled WGS sequence"/>
</dbReference>
<evidence type="ECO:0000259" key="2">
    <source>
        <dbReference type="Pfam" id="PF18596"/>
    </source>
</evidence>